<keyword evidence="1" id="KW-0732">Signal</keyword>
<keyword evidence="3" id="KW-0812">Transmembrane</keyword>
<protein>
    <recommendedName>
        <fullName evidence="4">G5 domain-containing protein</fullName>
    </recommendedName>
</protein>
<feature type="region of interest" description="Disordered" evidence="2">
    <location>
        <begin position="393"/>
        <end position="465"/>
    </location>
</feature>
<keyword evidence="3" id="KW-1133">Transmembrane helix</keyword>
<evidence type="ECO:0000313" key="6">
    <source>
        <dbReference type="Proteomes" id="UP000441354"/>
    </source>
</evidence>
<gene>
    <name evidence="5" type="ORF">F7732_08415</name>
</gene>
<evidence type="ECO:0000256" key="3">
    <source>
        <dbReference type="SAM" id="Phobius"/>
    </source>
</evidence>
<feature type="compositionally biased region" description="Basic and acidic residues" evidence="2">
    <location>
        <begin position="447"/>
        <end position="465"/>
    </location>
</feature>
<dbReference type="SMART" id="SM01208">
    <property type="entry name" value="G5"/>
    <property type="match status" value="1"/>
</dbReference>
<dbReference type="Proteomes" id="UP000441354">
    <property type="component" value="Unassembled WGS sequence"/>
</dbReference>
<keyword evidence="6" id="KW-1185">Reference proteome</keyword>
<evidence type="ECO:0000256" key="1">
    <source>
        <dbReference type="ARBA" id="ARBA00022729"/>
    </source>
</evidence>
<dbReference type="InterPro" id="IPR011098">
    <property type="entry name" value="G5_dom"/>
</dbReference>
<dbReference type="Pfam" id="PF07501">
    <property type="entry name" value="G5"/>
    <property type="match status" value="1"/>
</dbReference>
<dbReference type="EMBL" id="WBOT01000002">
    <property type="protein sequence ID" value="KAB2334090.1"/>
    <property type="molecule type" value="Genomic_DNA"/>
</dbReference>
<sequence>MSGADRSMKKSDSAKLYIILLVSTAFIFSFSYFGTAVYGNVTGSKGVYTEKTLVGSVDVTGLSPQEAYDQILQNTKLWQEQNTLSFNYKEKDEQVDLSIFSFDVDSSLQAVKQGGTYPLLVTVNEDELALKLLEISPELTSEDFQEEKLRTELLNMASLLHTGSQTMKLQTFFAQAEEDQVVAEATLAADEAYESLEKWTKAVSQIEIEPQSQLSLLKYIEENGLTSSFSSETLSHIASAMYKTVLSTNFLISERHISRLLPDYAEAGFEAKVDPAKNMDFIISNTNDSSFTLEFKLIDNQFHVSLKGSPFLYEYSLSLEDQEVFKPKTIVQYDAKLRFGEEQTVAEGTDGVIIKLYREVKEPSGGILRKEFISDDFYPPVHKVVIKSLIANTKPDPAENDPADSMIEDGTDSDENPAANTNTDADDMRDEGAGSDSETGSEEEAQNGEKKNENELWGHEKEATK</sequence>
<feature type="transmembrane region" description="Helical" evidence="3">
    <location>
        <begin position="16"/>
        <end position="38"/>
    </location>
</feature>
<organism evidence="5 6">
    <name type="scientific">Bacillus mesophilum</name>
    <dbReference type="NCBI Taxonomy" id="1071718"/>
    <lineage>
        <taxon>Bacteria</taxon>
        <taxon>Bacillati</taxon>
        <taxon>Bacillota</taxon>
        <taxon>Bacilli</taxon>
        <taxon>Bacillales</taxon>
        <taxon>Bacillaceae</taxon>
        <taxon>Bacillus</taxon>
    </lineage>
</organism>
<keyword evidence="3" id="KW-0472">Membrane</keyword>
<feature type="compositionally biased region" description="Acidic residues" evidence="2">
    <location>
        <begin position="398"/>
        <end position="415"/>
    </location>
</feature>
<dbReference type="AlphaFoldDB" id="A0A7V7UWF0"/>
<comment type="caution">
    <text evidence="5">The sequence shown here is derived from an EMBL/GenBank/DDBJ whole genome shotgun (WGS) entry which is preliminary data.</text>
</comment>
<name>A0A7V7UWF0_9BACI</name>
<evidence type="ECO:0000256" key="2">
    <source>
        <dbReference type="SAM" id="MobiDB-lite"/>
    </source>
</evidence>
<accession>A0A7V7UWF0</accession>
<evidence type="ECO:0000259" key="4">
    <source>
        <dbReference type="SMART" id="SM01208"/>
    </source>
</evidence>
<feature type="domain" description="G5" evidence="4">
    <location>
        <begin position="313"/>
        <end position="390"/>
    </location>
</feature>
<evidence type="ECO:0000313" key="5">
    <source>
        <dbReference type="EMBL" id="KAB2334090.1"/>
    </source>
</evidence>
<reference evidence="5 6" key="1">
    <citation type="journal article" date="2014" name="Arch. Microbiol.">
        <title>Bacillus mesophilum sp. nov., strain IITR-54T, a novel 4-chlorobiphenyl dechlorinating bacterium.</title>
        <authorList>
            <person name="Manickam N."/>
            <person name="Singh N.K."/>
            <person name="Bajaj A."/>
            <person name="Kumar R.M."/>
            <person name="Kaur G."/>
            <person name="Kaur N."/>
            <person name="Bala M."/>
            <person name="Kumar A."/>
            <person name="Mayilraj S."/>
        </authorList>
    </citation>
    <scope>NUCLEOTIDE SEQUENCE [LARGE SCALE GENOMIC DNA]</scope>
    <source>
        <strain evidence="5 6">IITR-54</strain>
    </source>
</reference>
<proteinExistence type="predicted"/>